<proteinExistence type="predicted"/>
<protein>
    <submittedName>
        <fullName evidence="1">Uncharacterized protein</fullName>
    </submittedName>
</protein>
<accession>A0A655QJ34</accession>
<dbReference type="Proteomes" id="UP000044806">
    <property type="component" value="Unassembled WGS sequence"/>
</dbReference>
<evidence type="ECO:0000313" key="2">
    <source>
        <dbReference type="EMBL" id="CSD33238.1"/>
    </source>
</evidence>
<gene>
    <name evidence="1" type="ORF">ERS013165_01919</name>
    <name evidence="2" type="ORF">ERS013200_03909</name>
</gene>
<dbReference type="AlphaFoldDB" id="A0A655QJ34"/>
<dbReference type="Proteomes" id="UP000041770">
    <property type="component" value="Unassembled WGS sequence"/>
</dbReference>
<reference evidence="3 4" key="1">
    <citation type="submission" date="2015-07" db="EMBL/GenBank/DDBJ databases">
        <authorList>
            <consortium name="Pathogen Informatics"/>
        </authorList>
    </citation>
    <scope>NUCLEOTIDE SEQUENCE [LARGE SCALE GENOMIC DNA]</scope>
    <source>
        <strain evidence="2 3">A316</strain>
        <strain evidence="1 4">A51</strain>
    </source>
</reference>
<organism evidence="1 4">
    <name type="scientific">Vibrio cholerae</name>
    <dbReference type="NCBI Taxonomy" id="666"/>
    <lineage>
        <taxon>Bacteria</taxon>
        <taxon>Pseudomonadati</taxon>
        <taxon>Pseudomonadota</taxon>
        <taxon>Gammaproteobacteria</taxon>
        <taxon>Vibrionales</taxon>
        <taxon>Vibrionaceae</taxon>
        <taxon>Vibrio</taxon>
    </lineage>
</organism>
<dbReference type="EMBL" id="CWOW01000008">
    <property type="protein sequence ID" value="CSA56795.1"/>
    <property type="molecule type" value="Genomic_DNA"/>
</dbReference>
<evidence type="ECO:0000313" key="1">
    <source>
        <dbReference type="EMBL" id="CSA56795.1"/>
    </source>
</evidence>
<evidence type="ECO:0000313" key="4">
    <source>
        <dbReference type="Proteomes" id="UP000044806"/>
    </source>
</evidence>
<evidence type="ECO:0000313" key="3">
    <source>
        <dbReference type="Proteomes" id="UP000041770"/>
    </source>
</evidence>
<dbReference type="EMBL" id="CWQY01000051">
    <property type="protein sequence ID" value="CSD33238.1"/>
    <property type="molecule type" value="Genomic_DNA"/>
</dbReference>
<sequence length="71" mass="8161">MIDTHTTSPLHDRFKDYGGNLVVMFSQFVTKIGNITLIPRIKKSAFWRISENMLGQKTFVQAMHGVIWIGH</sequence>
<name>A0A655QJ34_VIBCL</name>